<evidence type="ECO:0000259" key="3">
    <source>
        <dbReference type="Pfam" id="PF06056"/>
    </source>
</evidence>
<sequence length="598" mass="69221">MPAMAKYHDAKIEVAKSLYLRHYTPAEIAAELALPNRRIVYYWAQKWHWAEMLSHETVIEAINRRIVLLTGRDKKTELEQDELDRLIAHHVKLMAQANKHTEKMVALKPQSNDRQGYGDEMVEDEEKPKKKKRYRKNDISRITAEDFQQFADERLFAYQKHLRINMTQAVRNILKSRQIGATWYFAYEAFENACLTADPQIFLSASRPQAEVFRAYIVNIAEKFFGVTLTGNPIRLSNGAELRFLSTNKNTAQSYSGHLYCDEYLWVPDFKRLNDVASAMATHDKWRTTYLSTPSSKTHGGYPFWTGDEWRGQDPKRKNITFPSVDDMRDGGRVCPDGQWRYVITLEDAIKGGFNLASIDKLRQRYNPDTFKMLYMCIFIEHGASVFKYDTLQKCGVDVNLWEDHNPKAPRPFGEREVWGGYDPARSGDTSTFVIVAPPMMAPEVFRILATFYWQGFSWRHQAKLIEDLTKKYRFTHIGIDTTGIGQSVYEMVQDFAPRITQPILYSLSMKTQLVMKMIDIVDEERIEWDVEQKEIPASFLCIRHTTTGKGSAMTFVADRTQETGHADVFWATSHAVIKEPLNTDKKRKSTYHFAKAS</sequence>
<dbReference type="Proteomes" id="UP000295134">
    <property type="component" value="Chromosome"/>
</dbReference>
<organism evidence="5">
    <name type="scientific">Arsenophonus nasoniae</name>
    <name type="common">son-killer infecting Nasonia vitripennis</name>
    <dbReference type="NCBI Taxonomy" id="638"/>
    <lineage>
        <taxon>Bacteria</taxon>
        <taxon>Pseudomonadati</taxon>
        <taxon>Pseudomonadota</taxon>
        <taxon>Gammaproteobacteria</taxon>
        <taxon>Enterobacterales</taxon>
        <taxon>Morganellaceae</taxon>
        <taxon>Arsenophonus</taxon>
    </lineage>
</organism>
<evidence type="ECO:0000256" key="2">
    <source>
        <dbReference type="SAM" id="MobiDB-lite"/>
    </source>
</evidence>
<feature type="region of interest" description="Disordered" evidence="2">
    <location>
        <begin position="108"/>
        <end position="135"/>
    </location>
</feature>
<reference evidence="5" key="1">
    <citation type="journal article" date="2010" name="Insect Mol. Biol.">
        <title>The draft genome sequence of Arsenophonus nasoniae, son-killer bacterium of Nasonia vitripennis, reveals genes associated with virulence and symbiosis.</title>
        <authorList>
            <person name="Wilkes T."/>
            <person name="Darby A.C."/>
            <person name="Choi J."/>
            <person name="Colborne J.K."/>
            <person name="Werren J.H."/>
            <person name="Hurst G.D.D."/>
        </authorList>
    </citation>
    <scope>NUCLEOTIDE SEQUENCE</scope>
</reference>
<evidence type="ECO:0000259" key="4">
    <source>
        <dbReference type="Pfam" id="PF17289"/>
    </source>
</evidence>
<evidence type="ECO:0000313" key="6">
    <source>
        <dbReference type="EMBL" id="QBY41995.1"/>
    </source>
</evidence>
<accession>D2U2E7</accession>
<name>D2U2E7_9GAMM</name>
<dbReference type="Pfam" id="PF03237">
    <property type="entry name" value="Terminase_6N"/>
    <property type="match status" value="1"/>
</dbReference>
<dbReference type="Gene3D" id="3.40.50.300">
    <property type="entry name" value="P-loop containing nucleotide triphosphate hydrolases"/>
    <property type="match status" value="1"/>
</dbReference>
<dbReference type="InterPro" id="IPR035421">
    <property type="entry name" value="Terminase_6C"/>
</dbReference>
<dbReference type="AlphaFoldDB" id="D2U2E7"/>
<dbReference type="EMBL" id="CP038613">
    <property type="protein sequence ID" value="QBY41995.1"/>
    <property type="molecule type" value="Genomic_DNA"/>
</dbReference>
<proteinExistence type="predicted"/>
<dbReference type="Gene3D" id="3.30.420.240">
    <property type="match status" value="1"/>
</dbReference>
<protein>
    <submittedName>
        <fullName evidence="5">Phage terminase protein</fullName>
    </submittedName>
    <submittedName>
        <fullName evidence="6">Terminase-like family protein</fullName>
    </submittedName>
</protein>
<feature type="domain" description="Terminase ATPase subunit N-terminal" evidence="3">
    <location>
        <begin position="13"/>
        <end position="67"/>
    </location>
</feature>
<evidence type="ECO:0000256" key="1">
    <source>
        <dbReference type="ARBA" id="ARBA00022612"/>
    </source>
</evidence>
<dbReference type="Pfam" id="PF06056">
    <property type="entry name" value="Terminase_5"/>
    <property type="match status" value="1"/>
</dbReference>
<keyword evidence="1" id="KW-1188">Viral release from host cell</keyword>
<feature type="domain" description="Terminase large subunit gp17-like C-terminal" evidence="4">
    <location>
        <begin position="420"/>
        <end position="579"/>
    </location>
</feature>
<gene>
    <name evidence="5" type="ORF">ARN_27660</name>
    <name evidence="6" type="ORF">ArsFIN_05280</name>
</gene>
<dbReference type="EMBL" id="FN545250">
    <property type="protein sequence ID" value="CBA75192.1"/>
    <property type="molecule type" value="Genomic_DNA"/>
</dbReference>
<dbReference type="KEGG" id="ans:ArsFIN_05280"/>
<dbReference type="InterPro" id="IPR027417">
    <property type="entry name" value="P-loop_NTPase"/>
</dbReference>
<evidence type="ECO:0000313" key="7">
    <source>
        <dbReference type="Proteomes" id="UP000295134"/>
    </source>
</evidence>
<dbReference type="Pfam" id="PF17289">
    <property type="entry name" value="Terminase_6C"/>
    <property type="match status" value="1"/>
</dbReference>
<reference evidence="6 7" key="2">
    <citation type="submission" date="2019-03" db="EMBL/GenBank/DDBJ databases">
        <title>Long-read sequencing reveals hyperdense prophage content in a complex bacterial symbiont genome.</title>
        <authorList>
            <person name="Frost C.L."/>
            <person name="Siozios S."/>
            <person name="Nadal-Jimenez P."/>
            <person name="Brockhurst M.A."/>
            <person name="King K.C."/>
            <person name="Darby A.C."/>
            <person name="Hurst G.D.D."/>
        </authorList>
    </citation>
    <scope>NUCLEOTIDE SEQUENCE [LARGE SCALE GENOMIC DNA]</scope>
    <source>
        <strain evidence="6 7">FIN</strain>
    </source>
</reference>
<dbReference type="InterPro" id="IPR010332">
    <property type="entry name" value="ATPase_terminase-su_N"/>
</dbReference>
<evidence type="ECO:0000313" key="5">
    <source>
        <dbReference type="EMBL" id="CBA75192.1"/>
    </source>
</evidence>